<dbReference type="InterPro" id="IPR036388">
    <property type="entry name" value="WH-like_DNA-bd_sf"/>
</dbReference>
<proteinExistence type="predicted"/>
<evidence type="ECO:0000313" key="5">
    <source>
        <dbReference type="EMBL" id="PDZ14140.1"/>
    </source>
</evidence>
<evidence type="ECO:0000313" key="6">
    <source>
        <dbReference type="Proteomes" id="UP000220192"/>
    </source>
</evidence>
<dbReference type="InterPro" id="IPR001845">
    <property type="entry name" value="HTH_ArsR_DNA-bd_dom"/>
</dbReference>
<dbReference type="PANTHER" id="PTHR43132:SF2">
    <property type="entry name" value="ARSENICAL RESISTANCE OPERON REPRESSOR ARSR-RELATED"/>
    <property type="match status" value="1"/>
</dbReference>
<comment type="caution">
    <text evidence="5">The sequence shown here is derived from an EMBL/GenBank/DDBJ whole genome shotgun (WGS) entry which is preliminary data.</text>
</comment>
<feature type="domain" description="HTH arsR-type" evidence="4">
    <location>
        <begin position="9"/>
        <end position="101"/>
    </location>
</feature>
<dbReference type="InterPro" id="IPR036390">
    <property type="entry name" value="WH_DNA-bd_sf"/>
</dbReference>
<keyword evidence="2" id="KW-0238">DNA-binding</keyword>
<dbReference type="Proteomes" id="UP000220192">
    <property type="component" value="Unassembled WGS sequence"/>
</dbReference>
<evidence type="ECO:0000256" key="1">
    <source>
        <dbReference type="ARBA" id="ARBA00023015"/>
    </source>
</evidence>
<evidence type="ECO:0000256" key="3">
    <source>
        <dbReference type="ARBA" id="ARBA00023163"/>
    </source>
</evidence>
<protein>
    <submittedName>
        <fullName evidence="5">Transcriptional regulator</fullName>
    </submittedName>
</protein>
<reference evidence="5 6" key="1">
    <citation type="submission" date="2017-09" db="EMBL/GenBank/DDBJ databases">
        <title>Large-scale bioinformatics analysis of Bacillus genomes uncovers conserved roles of natural products in bacterial physiology.</title>
        <authorList>
            <consortium name="Agbiome Team Llc"/>
            <person name="Bleich R.M."/>
            <person name="Grubbs K.J."/>
            <person name="Santa Maria K.C."/>
            <person name="Allen S.E."/>
            <person name="Farag S."/>
            <person name="Shank E.A."/>
            <person name="Bowers A."/>
        </authorList>
    </citation>
    <scope>NUCLEOTIDE SEQUENCE [LARGE SCALE GENOMIC DNA]</scope>
    <source>
        <strain evidence="5 6">AFS095574</strain>
    </source>
</reference>
<dbReference type="EMBL" id="NVLX01000031">
    <property type="protein sequence ID" value="PDZ14140.1"/>
    <property type="molecule type" value="Genomic_DNA"/>
</dbReference>
<dbReference type="Pfam" id="PF01022">
    <property type="entry name" value="HTH_5"/>
    <property type="match status" value="1"/>
</dbReference>
<accession>A0A2A7D2L4</accession>
<dbReference type="AlphaFoldDB" id="A0A2A7D2L4"/>
<evidence type="ECO:0000259" key="4">
    <source>
        <dbReference type="PROSITE" id="PS50987"/>
    </source>
</evidence>
<dbReference type="GO" id="GO:0003677">
    <property type="term" value="F:DNA binding"/>
    <property type="evidence" value="ECO:0007669"/>
    <property type="project" value="UniProtKB-KW"/>
</dbReference>
<dbReference type="RefSeq" id="WP_097841941.1">
    <property type="nucleotide sequence ID" value="NZ_NVLX01000031.1"/>
</dbReference>
<dbReference type="PANTHER" id="PTHR43132">
    <property type="entry name" value="ARSENICAL RESISTANCE OPERON REPRESSOR ARSR-RELATED"/>
    <property type="match status" value="1"/>
</dbReference>
<dbReference type="InterPro" id="IPR011991">
    <property type="entry name" value="ArsR-like_HTH"/>
</dbReference>
<organism evidence="5 6">
    <name type="scientific">Bacillus anthracis</name>
    <name type="common">anthrax bacterium</name>
    <dbReference type="NCBI Taxonomy" id="1392"/>
    <lineage>
        <taxon>Bacteria</taxon>
        <taxon>Bacillati</taxon>
        <taxon>Bacillota</taxon>
        <taxon>Bacilli</taxon>
        <taxon>Bacillales</taxon>
        <taxon>Bacillaceae</taxon>
        <taxon>Bacillus</taxon>
        <taxon>Bacillus cereus group</taxon>
    </lineage>
</organism>
<sequence>MNRILDTNIDTQIPEDDIELLKAMAHPLRLQIINELTNKKTLNVTQLTEILNIPQSTTSQHLSKLKRNVLRAERKGLEVYYSINNSKADKIVGILNVSNMN</sequence>
<keyword evidence="3" id="KW-0804">Transcription</keyword>
<name>A0A2A7D2L4_BACAN</name>
<dbReference type="SMART" id="SM00418">
    <property type="entry name" value="HTH_ARSR"/>
    <property type="match status" value="1"/>
</dbReference>
<dbReference type="CDD" id="cd00090">
    <property type="entry name" value="HTH_ARSR"/>
    <property type="match status" value="1"/>
</dbReference>
<dbReference type="NCBIfam" id="NF033788">
    <property type="entry name" value="HTH_metalloreg"/>
    <property type="match status" value="1"/>
</dbReference>
<evidence type="ECO:0000256" key="2">
    <source>
        <dbReference type="ARBA" id="ARBA00023125"/>
    </source>
</evidence>
<dbReference type="SUPFAM" id="SSF46785">
    <property type="entry name" value="Winged helix' DNA-binding domain"/>
    <property type="match status" value="1"/>
</dbReference>
<keyword evidence="1" id="KW-0805">Transcription regulation</keyword>
<gene>
    <name evidence="5" type="ORF">CON16_26615</name>
</gene>
<dbReference type="InterPro" id="IPR051011">
    <property type="entry name" value="Metal_resp_trans_reg"/>
</dbReference>
<dbReference type="Gene3D" id="1.10.10.10">
    <property type="entry name" value="Winged helix-like DNA-binding domain superfamily/Winged helix DNA-binding domain"/>
    <property type="match status" value="1"/>
</dbReference>
<dbReference type="PROSITE" id="PS50987">
    <property type="entry name" value="HTH_ARSR_2"/>
    <property type="match status" value="1"/>
</dbReference>
<dbReference type="GO" id="GO:0003700">
    <property type="term" value="F:DNA-binding transcription factor activity"/>
    <property type="evidence" value="ECO:0007669"/>
    <property type="project" value="InterPro"/>
</dbReference>